<evidence type="ECO:0000256" key="1">
    <source>
        <dbReference type="SAM" id="MobiDB-lite"/>
    </source>
</evidence>
<comment type="caution">
    <text evidence="2">The sequence shown here is derived from an EMBL/GenBank/DDBJ whole genome shotgun (WGS) entry which is preliminary data.</text>
</comment>
<feature type="compositionally biased region" description="Low complexity" evidence="1">
    <location>
        <begin position="39"/>
        <end position="49"/>
    </location>
</feature>
<accession>A0A4Z2IFF6</accession>
<reference evidence="2 3" key="1">
    <citation type="submission" date="2019-03" db="EMBL/GenBank/DDBJ databases">
        <title>First draft genome of Liparis tanakae, snailfish: a comprehensive survey of snailfish specific genes.</title>
        <authorList>
            <person name="Kim W."/>
            <person name="Song I."/>
            <person name="Jeong J.-H."/>
            <person name="Kim D."/>
            <person name="Kim S."/>
            <person name="Ryu S."/>
            <person name="Song J.Y."/>
            <person name="Lee S.K."/>
        </authorList>
    </citation>
    <scope>NUCLEOTIDE SEQUENCE [LARGE SCALE GENOMIC DNA]</scope>
    <source>
        <tissue evidence="2">Muscle</tissue>
    </source>
</reference>
<keyword evidence="3" id="KW-1185">Reference proteome</keyword>
<proteinExistence type="predicted"/>
<organism evidence="2 3">
    <name type="scientific">Liparis tanakae</name>
    <name type="common">Tanaka's snailfish</name>
    <dbReference type="NCBI Taxonomy" id="230148"/>
    <lineage>
        <taxon>Eukaryota</taxon>
        <taxon>Metazoa</taxon>
        <taxon>Chordata</taxon>
        <taxon>Craniata</taxon>
        <taxon>Vertebrata</taxon>
        <taxon>Euteleostomi</taxon>
        <taxon>Actinopterygii</taxon>
        <taxon>Neopterygii</taxon>
        <taxon>Teleostei</taxon>
        <taxon>Neoteleostei</taxon>
        <taxon>Acanthomorphata</taxon>
        <taxon>Eupercaria</taxon>
        <taxon>Perciformes</taxon>
        <taxon>Cottioidei</taxon>
        <taxon>Cottales</taxon>
        <taxon>Liparidae</taxon>
        <taxon>Liparis</taxon>
    </lineage>
</organism>
<dbReference type="EMBL" id="SRLO01000099">
    <property type="protein sequence ID" value="TNN75833.1"/>
    <property type="molecule type" value="Genomic_DNA"/>
</dbReference>
<evidence type="ECO:0000313" key="2">
    <source>
        <dbReference type="EMBL" id="TNN75833.1"/>
    </source>
</evidence>
<dbReference type="AlphaFoldDB" id="A0A4Z2IFF6"/>
<gene>
    <name evidence="2" type="ORF">EYF80_013980</name>
</gene>
<name>A0A4Z2IFF6_9TELE</name>
<dbReference type="Proteomes" id="UP000314294">
    <property type="component" value="Unassembled WGS sequence"/>
</dbReference>
<feature type="region of interest" description="Disordered" evidence="1">
    <location>
        <begin position="32"/>
        <end position="62"/>
    </location>
</feature>
<protein>
    <submittedName>
        <fullName evidence="2">Uncharacterized protein</fullName>
    </submittedName>
</protein>
<evidence type="ECO:0000313" key="3">
    <source>
        <dbReference type="Proteomes" id="UP000314294"/>
    </source>
</evidence>
<sequence length="129" mass="14033">MTVTYQKRIQFLVGVFGGNGHMTQDLMPDGERERERCYHSSSPSVVTHSASKRLGGDGEVQSAPMRTRSWSHRPVLGSQAGQCGVRIGSCSSDVMETLAHHALTPQPFTGDRRPAACRLRGSPGLLNKI</sequence>